<dbReference type="EMBL" id="NEVQ01000012">
    <property type="protein sequence ID" value="OZI57635.1"/>
    <property type="molecule type" value="Genomic_DNA"/>
</dbReference>
<name>A0A261U7M9_9BORD</name>
<comment type="caution">
    <text evidence="1">The sequence shown here is derived from an EMBL/GenBank/DDBJ whole genome shotgun (WGS) entry which is preliminary data.</text>
</comment>
<accession>A0A261U7M9</accession>
<dbReference type="Proteomes" id="UP000216885">
    <property type="component" value="Unassembled WGS sequence"/>
</dbReference>
<reference evidence="1 2" key="1">
    <citation type="submission" date="2017-05" db="EMBL/GenBank/DDBJ databases">
        <title>Complete and WGS of Bordetella genogroups.</title>
        <authorList>
            <person name="Spilker T."/>
            <person name="LiPuma J."/>
        </authorList>
    </citation>
    <scope>NUCLEOTIDE SEQUENCE [LARGE SCALE GENOMIC DNA]</scope>
    <source>
        <strain evidence="1 2">AU9919</strain>
    </source>
</reference>
<gene>
    <name evidence="1" type="ORF">CAL20_09675</name>
</gene>
<sequence>MSAAIVWVLMAFIPPGDSRPPAMVIERFGSQAACESRLEIFRANTVTFACLPSRQITRNPKNEN</sequence>
<dbReference type="AlphaFoldDB" id="A0A261U7M9"/>
<organism evidence="1 2">
    <name type="scientific">Bordetella genomosp. 4</name>
    <dbReference type="NCBI Taxonomy" id="463044"/>
    <lineage>
        <taxon>Bacteria</taxon>
        <taxon>Pseudomonadati</taxon>
        <taxon>Pseudomonadota</taxon>
        <taxon>Betaproteobacteria</taxon>
        <taxon>Burkholderiales</taxon>
        <taxon>Alcaligenaceae</taxon>
        <taxon>Bordetella</taxon>
    </lineage>
</organism>
<evidence type="ECO:0000313" key="2">
    <source>
        <dbReference type="Proteomes" id="UP000216885"/>
    </source>
</evidence>
<evidence type="ECO:0000313" key="1">
    <source>
        <dbReference type="EMBL" id="OZI57635.1"/>
    </source>
</evidence>
<proteinExistence type="predicted"/>
<protein>
    <submittedName>
        <fullName evidence="1">Uncharacterized protein</fullName>
    </submittedName>
</protein>
<keyword evidence="2" id="KW-1185">Reference proteome</keyword>